<dbReference type="RefSeq" id="WP_093120898.1">
    <property type="nucleotide sequence ID" value="NZ_FODS01000079.1"/>
</dbReference>
<sequence>MAFQTDLLGRPPVMRPIPRKEKAQRYQIARSARREDCIEVRVPYVMIGTAGPEGAGRKGVTLPRPPWEREL</sequence>
<accession>A0A1H8WMW0</accession>
<dbReference type="STRING" id="569882.SAMN04490248_1792"/>
<organism evidence="2 3">
    <name type="scientific">Salinihabitans flavidus</name>
    <dbReference type="NCBI Taxonomy" id="569882"/>
    <lineage>
        <taxon>Bacteria</taxon>
        <taxon>Pseudomonadati</taxon>
        <taxon>Pseudomonadota</taxon>
        <taxon>Alphaproteobacteria</taxon>
        <taxon>Rhodobacterales</taxon>
        <taxon>Roseobacteraceae</taxon>
        <taxon>Salinihabitans</taxon>
    </lineage>
</organism>
<proteinExistence type="predicted"/>
<name>A0A1H8WMW0_9RHOB</name>
<evidence type="ECO:0000313" key="3">
    <source>
        <dbReference type="Proteomes" id="UP000198893"/>
    </source>
</evidence>
<gene>
    <name evidence="2" type="ORF">SAMN04490248_1792</name>
</gene>
<dbReference type="Proteomes" id="UP000198893">
    <property type="component" value="Unassembled WGS sequence"/>
</dbReference>
<dbReference type="OrthoDB" id="7873770at2"/>
<keyword evidence="3" id="KW-1185">Reference proteome</keyword>
<dbReference type="AlphaFoldDB" id="A0A1H8WMW0"/>
<evidence type="ECO:0000256" key="1">
    <source>
        <dbReference type="SAM" id="MobiDB-lite"/>
    </source>
</evidence>
<evidence type="ECO:0000313" key="2">
    <source>
        <dbReference type="EMBL" id="SEP28418.1"/>
    </source>
</evidence>
<feature type="region of interest" description="Disordered" evidence="1">
    <location>
        <begin position="1"/>
        <end position="21"/>
    </location>
</feature>
<reference evidence="2 3" key="1">
    <citation type="submission" date="2016-10" db="EMBL/GenBank/DDBJ databases">
        <authorList>
            <person name="de Groot N.N."/>
        </authorList>
    </citation>
    <scope>NUCLEOTIDE SEQUENCE [LARGE SCALE GENOMIC DNA]</scope>
    <source>
        <strain evidence="2 3">DSM 27842</strain>
    </source>
</reference>
<dbReference type="EMBL" id="FODS01000079">
    <property type="protein sequence ID" value="SEP28418.1"/>
    <property type="molecule type" value="Genomic_DNA"/>
</dbReference>
<protein>
    <submittedName>
        <fullName evidence="2">Uncharacterized protein</fullName>
    </submittedName>
</protein>